<dbReference type="AlphaFoldDB" id="A0A3N6P656"/>
<dbReference type="OrthoDB" id="583395at2"/>
<keyword evidence="4" id="KW-1185">Reference proteome</keyword>
<accession>A0A3N6P656</accession>
<evidence type="ECO:0000313" key="3">
    <source>
        <dbReference type="EMBL" id="RQH57456.1"/>
    </source>
</evidence>
<protein>
    <submittedName>
        <fullName evidence="3">Transposase</fullName>
    </submittedName>
</protein>
<dbReference type="Proteomes" id="UP000269154">
    <property type="component" value="Unassembled WGS sequence"/>
</dbReference>
<name>A0A3N6P656_9CYAN</name>
<dbReference type="RefSeq" id="WP_124143865.1">
    <property type="nucleotide sequence ID" value="NZ_CAWOKI010000372.1"/>
</dbReference>
<dbReference type="InterPro" id="IPR010095">
    <property type="entry name" value="Cas12f1-like_TNB"/>
</dbReference>
<proteinExistence type="predicted"/>
<keyword evidence="1" id="KW-0238">DNA-binding</keyword>
<organism evidence="3 4">
    <name type="scientific">Okeania hirsuta</name>
    <dbReference type="NCBI Taxonomy" id="1458930"/>
    <lineage>
        <taxon>Bacteria</taxon>
        <taxon>Bacillati</taxon>
        <taxon>Cyanobacteriota</taxon>
        <taxon>Cyanophyceae</taxon>
        <taxon>Oscillatoriophycideae</taxon>
        <taxon>Oscillatoriales</taxon>
        <taxon>Microcoleaceae</taxon>
        <taxon>Okeania</taxon>
    </lineage>
</organism>
<evidence type="ECO:0000256" key="1">
    <source>
        <dbReference type="ARBA" id="ARBA00023125"/>
    </source>
</evidence>
<reference evidence="3 4" key="1">
    <citation type="journal article" date="2018" name="ACS Chem. Biol.">
        <title>Ketoreductase domain dysfunction expands chemodiversity: malyngamide biosynthesis in the cyanobacterium Okeania hirsuta.</title>
        <authorList>
            <person name="Moss N.A."/>
            <person name="Leao T."/>
            <person name="Rankin M."/>
            <person name="McCullough T.M."/>
            <person name="Qu P."/>
            <person name="Korobeynikov A."/>
            <person name="Smith J.L."/>
            <person name="Gerwick L."/>
            <person name="Gerwick W.H."/>
        </authorList>
    </citation>
    <scope>NUCLEOTIDE SEQUENCE [LARGE SCALE GENOMIC DNA]</scope>
    <source>
        <strain evidence="3 4">PAB10Feb10-1</strain>
    </source>
</reference>
<dbReference type="EMBL" id="RCBY01000003">
    <property type="protein sequence ID" value="RQH57456.1"/>
    <property type="molecule type" value="Genomic_DNA"/>
</dbReference>
<dbReference type="Pfam" id="PF07282">
    <property type="entry name" value="Cas12f1-like_TNB"/>
    <property type="match status" value="1"/>
</dbReference>
<evidence type="ECO:0000259" key="2">
    <source>
        <dbReference type="Pfam" id="PF07282"/>
    </source>
</evidence>
<evidence type="ECO:0000313" key="4">
    <source>
        <dbReference type="Proteomes" id="UP000269154"/>
    </source>
</evidence>
<gene>
    <name evidence="3" type="ORF">D5R40_01160</name>
</gene>
<sequence length="36" mass="3987">MFRSFDCPECGISIDRDLNASINLKNAVRLTVNACV</sequence>
<dbReference type="GO" id="GO:0003677">
    <property type="term" value="F:DNA binding"/>
    <property type="evidence" value="ECO:0007669"/>
    <property type="project" value="UniProtKB-KW"/>
</dbReference>
<feature type="domain" description="Cas12f1-like TNB" evidence="2">
    <location>
        <begin position="3"/>
        <end position="24"/>
    </location>
</feature>
<comment type="caution">
    <text evidence="3">The sequence shown here is derived from an EMBL/GenBank/DDBJ whole genome shotgun (WGS) entry which is preliminary data.</text>
</comment>